<evidence type="ECO:0000313" key="3">
    <source>
        <dbReference type="Proteomes" id="UP000619536"/>
    </source>
</evidence>
<evidence type="ECO:0008006" key="4">
    <source>
        <dbReference type="Google" id="ProtNLM"/>
    </source>
</evidence>
<evidence type="ECO:0000313" key="2">
    <source>
        <dbReference type="EMBL" id="GGI15005.1"/>
    </source>
</evidence>
<protein>
    <recommendedName>
        <fullName evidence="4">Epimerase</fullName>
    </recommendedName>
</protein>
<accession>A0A8J3EXG4</accession>
<dbReference type="EMBL" id="BMDH01000004">
    <property type="protein sequence ID" value="GGI15005.1"/>
    <property type="molecule type" value="Genomic_DNA"/>
</dbReference>
<reference evidence="2" key="2">
    <citation type="submission" date="2020-09" db="EMBL/GenBank/DDBJ databases">
        <authorList>
            <person name="Sun Q."/>
            <person name="Sedlacek I."/>
        </authorList>
    </citation>
    <scope>NUCLEOTIDE SEQUENCE</scope>
    <source>
        <strain evidence="2">CCM 8606</strain>
    </source>
</reference>
<sequence>MLIASAVFTLLAAALHVFIWYVEVFAWRKPLARKIFGPQAPDELAVTSFYAYNQGMYNLALAVVACVGAVMVLAAPSLATVGYALSLAGCGSMLFAALSLGIASAKHRLAAVKQGLLPLLSVICTLIVLL</sequence>
<proteinExistence type="predicted"/>
<dbReference type="RefSeq" id="WP_188355545.1">
    <property type="nucleotide sequence ID" value="NZ_BMDH01000004.1"/>
</dbReference>
<comment type="caution">
    <text evidence="2">The sequence shown here is derived from an EMBL/GenBank/DDBJ whole genome shotgun (WGS) entry which is preliminary data.</text>
</comment>
<keyword evidence="1" id="KW-1133">Transmembrane helix</keyword>
<name>A0A8J3EXG4_9BIFI</name>
<feature type="transmembrane region" description="Helical" evidence="1">
    <location>
        <begin position="81"/>
        <end position="103"/>
    </location>
</feature>
<feature type="transmembrane region" description="Helical" evidence="1">
    <location>
        <begin position="6"/>
        <end position="27"/>
    </location>
</feature>
<organism evidence="2 3">
    <name type="scientific">Galliscardovia ingluviei</name>
    <dbReference type="NCBI Taxonomy" id="1769422"/>
    <lineage>
        <taxon>Bacteria</taxon>
        <taxon>Bacillati</taxon>
        <taxon>Actinomycetota</taxon>
        <taxon>Actinomycetes</taxon>
        <taxon>Bifidobacteriales</taxon>
        <taxon>Bifidobacteriaceae</taxon>
        <taxon>Galliscardovia</taxon>
    </lineage>
</organism>
<keyword evidence="3" id="KW-1185">Reference proteome</keyword>
<dbReference type="InterPro" id="IPR009732">
    <property type="entry name" value="DUF1304"/>
</dbReference>
<dbReference type="Pfam" id="PF06993">
    <property type="entry name" value="DUF1304"/>
    <property type="match status" value="1"/>
</dbReference>
<reference evidence="2" key="1">
    <citation type="journal article" date="2014" name="Int. J. Syst. Evol. Microbiol.">
        <title>Complete genome sequence of Corynebacterium casei LMG S-19264T (=DSM 44701T), isolated from a smear-ripened cheese.</title>
        <authorList>
            <consortium name="US DOE Joint Genome Institute (JGI-PGF)"/>
            <person name="Walter F."/>
            <person name="Albersmeier A."/>
            <person name="Kalinowski J."/>
            <person name="Ruckert C."/>
        </authorList>
    </citation>
    <scope>NUCLEOTIDE SEQUENCE</scope>
    <source>
        <strain evidence="2">CCM 8606</strain>
    </source>
</reference>
<dbReference type="AlphaFoldDB" id="A0A8J3EXG4"/>
<gene>
    <name evidence="2" type="ORF">GCM10007377_13750</name>
</gene>
<dbReference type="Proteomes" id="UP000619536">
    <property type="component" value="Unassembled WGS sequence"/>
</dbReference>
<evidence type="ECO:0000256" key="1">
    <source>
        <dbReference type="SAM" id="Phobius"/>
    </source>
</evidence>
<feature type="transmembrane region" description="Helical" evidence="1">
    <location>
        <begin position="56"/>
        <end position="75"/>
    </location>
</feature>
<keyword evidence="1" id="KW-0812">Transmembrane</keyword>
<keyword evidence="1" id="KW-0472">Membrane</keyword>